<dbReference type="GO" id="GO:0042802">
    <property type="term" value="F:identical protein binding"/>
    <property type="evidence" value="ECO:0007669"/>
    <property type="project" value="TreeGrafter"/>
</dbReference>
<keyword evidence="4" id="KW-1185">Reference proteome</keyword>
<dbReference type="EC" id="3.5.99.6" evidence="3"/>
<dbReference type="AlphaFoldDB" id="A0A563W5A9"/>
<accession>A0A563W5A9</accession>
<evidence type="ECO:0000313" key="4">
    <source>
        <dbReference type="Proteomes" id="UP000320055"/>
    </source>
</evidence>
<dbReference type="Proteomes" id="UP000320055">
    <property type="component" value="Unassembled WGS sequence"/>
</dbReference>
<organism evidence="3 4">
    <name type="scientific">Hyella patelloides LEGE 07179</name>
    <dbReference type="NCBI Taxonomy" id="945734"/>
    <lineage>
        <taxon>Bacteria</taxon>
        <taxon>Bacillati</taxon>
        <taxon>Cyanobacteriota</taxon>
        <taxon>Cyanophyceae</taxon>
        <taxon>Pleurocapsales</taxon>
        <taxon>Hyellaceae</taxon>
        <taxon>Hyella</taxon>
    </lineage>
</organism>
<dbReference type="GO" id="GO:0004342">
    <property type="term" value="F:glucosamine-6-phosphate deaminase activity"/>
    <property type="evidence" value="ECO:0007669"/>
    <property type="project" value="UniProtKB-EC"/>
</dbReference>
<keyword evidence="1" id="KW-0119">Carbohydrate metabolism</keyword>
<proteinExistence type="predicted"/>
<dbReference type="SUPFAM" id="SSF100950">
    <property type="entry name" value="NagB/RpiA/CoA transferase-like"/>
    <property type="match status" value="1"/>
</dbReference>
<evidence type="ECO:0000256" key="1">
    <source>
        <dbReference type="ARBA" id="ARBA00023277"/>
    </source>
</evidence>
<feature type="domain" description="Glucosamine/galactosamine-6-phosphate isomerase" evidence="2">
    <location>
        <begin position="28"/>
        <end position="248"/>
    </location>
</feature>
<dbReference type="RefSeq" id="WP_144868391.1">
    <property type="nucleotide sequence ID" value="NZ_LR213850.1"/>
</dbReference>
<dbReference type="Pfam" id="PF01182">
    <property type="entry name" value="Glucosamine_iso"/>
    <property type="match status" value="1"/>
</dbReference>
<dbReference type="PANTHER" id="PTHR11280">
    <property type="entry name" value="GLUCOSAMINE-6-PHOSPHATE ISOMERASE"/>
    <property type="match status" value="1"/>
</dbReference>
<dbReference type="InterPro" id="IPR037171">
    <property type="entry name" value="NagB/RpiA_transferase-like"/>
</dbReference>
<dbReference type="EMBL" id="CAACVJ010000702">
    <property type="protein sequence ID" value="VEP18854.1"/>
    <property type="molecule type" value="Genomic_DNA"/>
</dbReference>
<protein>
    <submittedName>
        <fullName evidence="3">Glucosamine-6-phosphate deaminase</fullName>
        <ecNumber evidence="3">3.5.99.6</ecNumber>
    </submittedName>
</protein>
<dbReference type="Gene3D" id="3.40.50.1360">
    <property type="match status" value="1"/>
</dbReference>
<dbReference type="InterPro" id="IPR004547">
    <property type="entry name" value="Glucosamine6P_isomerase"/>
</dbReference>
<evidence type="ECO:0000259" key="2">
    <source>
        <dbReference type="Pfam" id="PF01182"/>
    </source>
</evidence>
<dbReference type="GO" id="GO:0005737">
    <property type="term" value="C:cytoplasm"/>
    <property type="evidence" value="ECO:0007669"/>
    <property type="project" value="TreeGrafter"/>
</dbReference>
<name>A0A563W5A9_9CYAN</name>
<evidence type="ECO:0000313" key="3">
    <source>
        <dbReference type="EMBL" id="VEP18854.1"/>
    </source>
</evidence>
<dbReference type="CDD" id="cd01399">
    <property type="entry name" value="GlcN6P_deaminase"/>
    <property type="match status" value="1"/>
</dbReference>
<dbReference type="GO" id="GO:0005975">
    <property type="term" value="P:carbohydrate metabolic process"/>
    <property type="evidence" value="ECO:0007669"/>
    <property type="project" value="InterPro"/>
</dbReference>
<dbReference type="GO" id="GO:0006046">
    <property type="term" value="P:N-acetylglucosamine catabolic process"/>
    <property type="evidence" value="ECO:0007669"/>
    <property type="project" value="TreeGrafter"/>
</dbReference>
<dbReference type="GO" id="GO:0006043">
    <property type="term" value="P:glucosamine catabolic process"/>
    <property type="evidence" value="ECO:0007669"/>
    <property type="project" value="TreeGrafter"/>
</dbReference>
<dbReference type="GO" id="GO:0019262">
    <property type="term" value="P:N-acetylneuraminate catabolic process"/>
    <property type="evidence" value="ECO:0007669"/>
    <property type="project" value="TreeGrafter"/>
</dbReference>
<keyword evidence="3" id="KW-0378">Hydrolase</keyword>
<gene>
    <name evidence="3" type="ORF">H1P_930024</name>
</gene>
<sequence>MPDRTLSSLPDCEYLQIDRLTVKIYNSSTELTKGAVRLAQSYLETLLTTQETVSIVLATGNSQLHFLDLLVTIPTIDWSRIILYHLDEYLGIAAEHPGSFRYYLKEKVGSKITPRRFYFIEGDALQPLAECRRYSKLLQQQPIDLCLLGIGDNGHIAFNEPGVADFKDPDVIKLVKLETKTRQQQVNGGYFSNLNAVPQYAYTLTIPTICNAKKIFCLAPGKHKVDVVKKTLNEAISTNFPATILRTQPQAILFCDRNAPRQQRDRFFSGV</sequence>
<reference evidence="3 4" key="1">
    <citation type="submission" date="2019-01" db="EMBL/GenBank/DDBJ databases">
        <authorList>
            <person name="Brito A."/>
        </authorList>
    </citation>
    <scope>NUCLEOTIDE SEQUENCE [LARGE SCALE GENOMIC DNA]</scope>
    <source>
        <strain evidence="3">1</strain>
    </source>
</reference>
<dbReference type="PANTHER" id="PTHR11280:SF6">
    <property type="entry name" value="GLUCOSAMINE-6-PHOSPHATE ISOMERASE NAGB"/>
    <property type="match status" value="1"/>
</dbReference>
<dbReference type="OrthoDB" id="9791139at2"/>
<dbReference type="InterPro" id="IPR006148">
    <property type="entry name" value="Glc/Gal-6P_isomerase"/>
</dbReference>